<dbReference type="EMBL" id="SPMX01000039">
    <property type="protein sequence ID" value="NMQ06241.1"/>
    <property type="molecule type" value="Genomic_DNA"/>
</dbReference>
<proteinExistence type="predicted"/>
<organism evidence="1 2">
    <name type="scientific">Candidatus Accumulibacter contiguus</name>
    <dbReference type="NCBI Taxonomy" id="2954381"/>
    <lineage>
        <taxon>Bacteria</taxon>
        <taxon>Pseudomonadati</taxon>
        <taxon>Pseudomonadota</taxon>
        <taxon>Betaproteobacteria</taxon>
        <taxon>Candidatus Accumulibacter</taxon>
    </lineage>
</organism>
<comment type="caution">
    <text evidence="1">The sequence shown here is derived from an EMBL/GenBank/DDBJ whole genome shotgun (WGS) entry which is preliminary data.</text>
</comment>
<accession>A0ABX1TBA7</accession>
<reference evidence="1" key="1">
    <citation type="submission" date="2019-03" db="EMBL/GenBank/DDBJ databases">
        <title>Metabolic reconstructions from genomes of highly enriched 'Candidatus Accumulibacter' and 'Candidatus Competibacter' bioreactor populations.</title>
        <authorList>
            <person name="Annavajhala M.K."/>
            <person name="Welles L."/>
            <person name="Abbas B."/>
            <person name="Sorokin D."/>
            <person name="Park H."/>
            <person name="Van Loosdrecht M."/>
            <person name="Chandran K."/>
        </authorList>
    </citation>
    <scope>NUCLEOTIDE SEQUENCE</scope>
    <source>
        <strain evidence="1">SBR_L</strain>
    </source>
</reference>
<keyword evidence="2" id="KW-1185">Reference proteome</keyword>
<gene>
    <name evidence="1" type="ORF">E4Q08_13780</name>
</gene>
<evidence type="ECO:0000313" key="2">
    <source>
        <dbReference type="Proteomes" id="UP000886469"/>
    </source>
</evidence>
<evidence type="ECO:0000313" key="1">
    <source>
        <dbReference type="EMBL" id="NMQ06241.1"/>
    </source>
</evidence>
<protein>
    <submittedName>
        <fullName evidence="1">Uncharacterized protein</fullName>
    </submittedName>
</protein>
<sequence length="82" mass="8737">MNRQQISPSTPEINRLRAAAALIPIIESGLLESKLSVERAALMASFCGWAVANVPDDPEVVKLAQTVTNGLKRVKIALSPVA</sequence>
<name>A0ABX1TBA7_9PROT</name>
<dbReference type="RefSeq" id="WP_169070805.1">
    <property type="nucleotide sequence ID" value="NZ_SPMX01000039.1"/>
</dbReference>
<dbReference type="Proteomes" id="UP000886469">
    <property type="component" value="Unassembled WGS sequence"/>
</dbReference>